<keyword evidence="2" id="KW-0479">Metal-binding</keyword>
<dbReference type="Pfam" id="PF04055">
    <property type="entry name" value="Radical_SAM"/>
    <property type="match status" value="1"/>
</dbReference>
<reference evidence="7 8" key="1">
    <citation type="submission" date="2018-06" db="EMBL/GenBank/DDBJ databases">
        <title>Extensive metabolic versatility and redundancy in microbially diverse, dynamic hydrothermal sediments.</title>
        <authorList>
            <person name="Dombrowski N."/>
            <person name="Teske A."/>
            <person name="Baker B.J."/>
        </authorList>
    </citation>
    <scope>NUCLEOTIDE SEQUENCE [LARGE SCALE GENOMIC DNA]</scope>
    <source>
        <strain evidence="7">B19_G9</strain>
    </source>
</reference>
<dbReference type="SFLD" id="SFLDS00029">
    <property type="entry name" value="Radical_SAM"/>
    <property type="match status" value="1"/>
</dbReference>
<organism evidence="7 8">
    <name type="scientific">Aerophobetes bacterium</name>
    <dbReference type="NCBI Taxonomy" id="2030807"/>
    <lineage>
        <taxon>Bacteria</taxon>
        <taxon>Candidatus Aerophobota</taxon>
    </lineage>
</organism>
<dbReference type="EMBL" id="QMQB01000009">
    <property type="protein sequence ID" value="RLE15115.1"/>
    <property type="molecule type" value="Genomic_DNA"/>
</dbReference>
<proteinExistence type="predicted"/>
<accession>A0A662DHX3</accession>
<keyword evidence="4" id="KW-0411">Iron-sulfur</keyword>
<dbReference type="GO" id="GO:0051536">
    <property type="term" value="F:iron-sulfur cluster binding"/>
    <property type="evidence" value="ECO:0007669"/>
    <property type="project" value="UniProtKB-KW"/>
</dbReference>
<comment type="caution">
    <text evidence="7">The sequence shown here is derived from an EMBL/GenBank/DDBJ whole genome shotgun (WGS) entry which is preliminary data.</text>
</comment>
<evidence type="ECO:0008006" key="9">
    <source>
        <dbReference type="Google" id="ProtNLM"/>
    </source>
</evidence>
<dbReference type="CDD" id="cd01335">
    <property type="entry name" value="Radical_SAM"/>
    <property type="match status" value="1"/>
</dbReference>
<dbReference type="InterPro" id="IPR058240">
    <property type="entry name" value="rSAM_sf"/>
</dbReference>
<evidence type="ECO:0000313" key="7">
    <source>
        <dbReference type="EMBL" id="RLE15115.1"/>
    </source>
</evidence>
<dbReference type="Proteomes" id="UP000267654">
    <property type="component" value="Unassembled WGS sequence"/>
</dbReference>
<sequence>MLTKVLKKKTVTFLIQRYVTKLAHTTSKEEFYSTFDEILSNLEEHSVGQNKNAVNVVRTAAKNGHPYVELARLLVQKRLSDIPRKRLVDTFFIPWIFTDKEKLRQILEKEGFEAPWFIVISPLKYCDLHCPGCYANADRSETYLSYDLLKKIASDAKKIGIKFVTISGGEPFIYWDKKKKKNLLDFFEANSDMYFQVYTNGTSLVDKDLAEEELGEREKNNDKKAIACLKRIRKVAKRNKKLYGRENIAPLLAELGNVAPAISQEGFEEETDSRRGEGMYLLIQNARKNLTSHGVLHGFSITYTRENADIVTREDFMDELIRENASFGWYFLYIPKGRSPDIRIVATPEQRMRLREFVWEMRNKKPVFIGDFWNDGPWVGGCIAGARKYFHIRADGKITPCVFADFSIGKIDEDFYQKGKTLKDVVQHPAFRYIRKRQLDIENKCAPCCIIDNPEILRDVVERFNLEPALPGEEEVVKGKTAEFLDWYSEEVKKISKDLWEKIKQGKLDTKNVKLSKVVENYERRNKDRVFYETRVHSV</sequence>
<dbReference type="GO" id="GO:0046872">
    <property type="term" value="F:metal ion binding"/>
    <property type="evidence" value="ECO:0007669"/>
    <property type="project" value="UniProtKB-KW"/>
</dbReference>
<name>A0A662DHX3_UNCAE</name>
<evidence type="ECO:0000313" key="8">
    <source>
        <dbReference type="Proteomes" id="UP000267654"/>
    </source>
</evidence>
<dbReference type="InterPro" id="IPR023885">
    <property type="entry name" value="4Fe4S-binding_SPASM_dom"/>
</dbReference>
<gene>
    <name evidence="7" type="ORF">DRI96_00440</name>
</gene>
<dbReference type="PANTHER" id="PTHR43524:SF1">
    <property type="entry name" value="RADICAL SAM SUPERFAMILY PROTEIN"/>
    <property type="match status" value="1"/>
</dbReference>
<keyword evidence="1" id="KW-0949">S-adenosyl-L-methionine</keyword>
<feature type="domain" description="4Fe4S-binding SPASM" evidence="6">
    <location>
        <begin position="382"/>
        <end position="448"/>
    </location>
</feature>
<dbReference type="PANTHER" id="PTHR43524">
    <property type="entry name" value="RADICAL SAM SUPERFAMILY PROTEIN"/>
    <property type="match status" value="1"/>
</dbReference>
<dbReference type="AlphaFoldDB" id="A0A662DHX3"/>
<evidence type="ECO:0000259" key="5">
    <source>
        <dbReference type="Pfam" id="PF04055"/>
    </source>
</evidence>
<evidence type="ECO:0000256" key="2">
    <source>
        <dbReference type="ARBA" id="ARBA00022723"/>
    </source>
</evidence>
<evidence type="ECO:0000256" key="1">
    <source>
        <dbReference type="ARBA" id="ARBA00022691"/>
    </source>
</evidence>
<dbReference type="InterPro" id="IPR007197">
    <property type="entry name" value="rSAM"/>
</dbReference>
<protein>
    <recommendedName>
        <fullName evidence="9">Radical SAM protein</fullName>
    </recommendedName>
</protein>
<dbReference type="InterPro" id="IPR013785">
    <property type="entry name" value="Aldolase_TIM"/>
</dbReference>
<evidence type="ECO:0000259" key="6">
    <source>
        <dbReference type="Pfam" id="PF13186"/>
    </source>
</evidence>
<dbReference type="SFLD" id="SFLDG01067">
    <property type="entry name" value="SPASM/twitch_domain_containing"/>
    <property type="match status" value="1"/>
</dbReference>
<dbReference type="Pfam" id="PF13186">
    <property type="entry name" value="SPASM"/>
    <property type="match status" value="1"/>
</dbReference>
<dbReference type="GO" id="GO:0003824">
    <property type="term" value="F:catalytic activity"/>
    <property type="evidence" value="ECO:0007669"/>
    <property type="project" value="InterPro"/>
</dbReference>
<dbReference type="SUPFAM" id="SSF102114">
    <property type="entry name" value="Radical SAM enzymes"/>
    <property type="match status" value="1"/>
</dbReference>
<dbReference type="Gene3D" id="3.20.20.70">
    <property type="entry name" value="Aldolase class I"/>
    <property type="match status" value="1"/>
</dbReference>
<evidence type="ECO:0000256" key="3">
    <source>
        <dbReference type="ARBA" id="ARBA00023004"/>
    </source>
</evidence>
<evidence type="ECO:0000256" key="4">
    <source>
        <dbReference type="ARBA" id="ARBA00023014"/>
    </source>
</evidence>
<feature type="domain" description="Radical SAM core" evidence="5">
    <location>
        <begin position="121"/>
        <end position="208"/>
    </location>
</feature>
<keyword evidence="3" id="KW-0408">Iron</keyword>